<dbReference type="KEGG" id="dpl:KGM_215125"/>
<dbReference type="InParanoid" id="A0A212EK24"/>
<sequence length="47" mass="5531">MPADIASYKTIRDNLIKNNIHQYIYKLKSKRAYRVVIRGLHATENTI</sequence>
<dbReference type="Proteomes" id="UP000007151">
    <property type="component" value="Unassembled WGS sequence"/>
</dbReference>
<dbReference type="EMBL" id="AGBW02014344">
    <property type="protein sequence ID" value="OWR41839.1"/>
    <property type="molecule type" value="Genomic_DNA"/>
</dbReference>
<reference evidence="1 2" key="1">
    <citation type="journal article" date="2011" name="Cell">
        <title>The monarch butterfly genome yields insights into long-distance migration.</title>
        <authorList>
            <person name="Zhan S."/>
            <person name="Merlin C."/>
            <person name="Boore J.L."/>
            <person name="Reppert S.M."/>
        </authorList>
    </citation>
    <scope>NUCLEOTIDE SEQUENCE [LARGE SCALE GENOMIC DNA]</scope>
    <source>
        <strain evidence="1">F-2</strain>
    </source>
</reference>
<comment type="caution">
    <text evidence="1">The sequence shown here is derived from an EMBL/GenBank/DDBJ whole genome shotgun (WGS) entry which is preliminary data.</text>
</comment>
<dbReference type="AlphaFoldDB" id="A0A212EK24"/>
<evidence type="ECO:0000313" key="2">
    <source>
        <dbReference type="Proteomes" id="UP000007151"/>
    </source>
</evidence>
<accession>A0A212EK24</accession>
<keyword evidence="2" id="KW-1185">Reference proteome</keyword>
<organism evidence="1 2">
    <name type="scientific">Danaus plexippus plexippus</name>
    <dbReference type="NCBI Taxonomy" id="278856"/>
    <lineage>
        <taxon>Eukaryota</taxon>
        <taxon>Metazoa</taxon>
        <taxon>Ecdysozoa</taxon>
        <taxon>Arthropoda</taxon>
        <taxon>Hexapoda</taxon>
        <taxon>Insecta</taxon>
        <taxon>Pterygota</taxon>
        <taxon>Neoptera</taxon>
        <taxon>Endopterygota</taxon>
        <taxon>Lepidoptera</taxon>
        <taxon>Glossata</taxon>
        <taxon>Ditrysia</taxon>
        <taxon>Papilionoidea</taxon>
        <taxon>Nymphalidae</taxon>
        <taxon>Danainae</taxon>
        <taxon>Danaini</taxon>
        <taxon>Danaina</taxon>
        <taxon>Danaus</taxon>
        <taxon>Danaus</taxon>
    </lineage>
</organism>
<protein>
    <submittedName>
        <fullName evidence="1">Uncharacterized protein</fullName>
    </submittedName>
</protein>
<gene>
    <name evidence="1" type="ORF">KGM_215125</name>
</gene>
<proteinExistence type="predicted"/>
<evidence type="ECO:0000313" key="1">
    <source>
        <dbReference type="EMBL" id="OWR41839.1"/>
    </source>
</evidence>
<name>A0A212EK24_DANPL</name>